<keyword evidence="4" id="KW-0732">Signal</keyword>
<dbReference type="InterPro" id="IPR001000">
    <property type="entry name" value="GH10_dom"/>
</dbReference>
<dbReference type="EMBL" id="SOZD01000004">
    <property type="protein sequence ID" value="TFF21975.1"/>
    <property type="molecule type" value="Genomic_DNA"/>
</dbReference>
<dbReference type="SMART" id="SM00633">
    <property type="entry name" value="Glyco_10"/>
    <property type="match status" value="1"/>
</dbReference>
<sequence>MPKADDFDDLAKAPFLPALRPGMAASGTASGNSMTSLTRRSVIAGAAAAGLLPALPSRAAPRKVPFGAAIQSDLMNGDPAYRQLFVEHCDLVMPMNALKFDLLRPTREIWDFDPADKVVAFALEHGKTSRGTCHVWWGATPQWVKAIESPSEAERVLVEHIERVGDRYKGKLLGWDVVNEVVANDPIYENRSLRDTYWLRTLGPRHIPIAFKAAASADPSAQLALNDYDLEFKGPHYDERRTIVLSIVRQLQDANVKIDAVGLQGHLYADKEIDVDALDRFHRDLDALGVKLLVTELDVIDWKSPAGPHSQDRTAAALVTRFLDALFSFKPPELVISWGLTDRYSWVNDVMPRPDGAPSRPLPFDRKLRPKPWFELIENRLATV</sequence>
<accession>A0A4Y8RIC3</accession>
<keyword evidence="7 9" id="KW-0326">Glycosidase</keyword>
<dbReference type="PROSITE" id="PS51760">
    <property type="entry name" value="GH10_2"/>
    <property type="match status" value="1"/>
</dbReference>
<reference evidence="11 12" key="1">
    <citation type="submission" date="2019-03" db="EMBL/GenBank/DDBJ databases">
        <title>Jiella endophytica sp. nov., a novel endophytic bacterium isolated from root of Ficus microcarpa Linn. f.</title>
        <authorList>
            <person name="Tuo L."/>
        </authorList>
    </citation>
    <scope>NUCLEOTIDE SEQUENCE [LARGE SCALE GENOMIC DNA]</scope>
    <source>
        <strain evidence="11 12">CBS5Q-3</strain>
    </source>
</reference>
<feature type="domain" description="GH10" evidence="10">
    <location>
        <begin position="49"/>
        <end position="380"/>
    </location>
</feature>
<evidence type="ECO:0000256" key="2">
    <source>
        <dbReference type="ARBA" id="ARBA00007495"/>
    </source>
</evidence>
<name>A0A4Y8RIC3_9HYPH</name>
<comment type="similarity">
    <text evidence="2 9">Belongs to the glycosyl hydrolase 10 (cellulase F) family.</text>
</comment>
<keyword evidence="12" id="KW-1185">Reference proteome</keyword>
<dbReference type="SUPFAM" id="SSF51445">
    <property type="entry name" value="(Trans)glycosidases"/>
    <property type="match status" value="1"/>
</dbReference>
<comment type="catalytic activity">
    <reaction evidence="1 9">
        <text>Endohydrolysis of (1-&gt;4)-beta-D-xylosidic linkages in xylans.</text>
        <dbReference type="EC" id="3.2.1.8"/>
    </reaction>
</comment>
<evidence type="ECO:0000259" key="10">
    <source>
        <dbReference type="PROSITE" id="PS51760"/>
    </source>
</evidence>
<keyword evidence="6 9" id="KW-0119">Carbohydrate metabolism</keyword>
<evidence type="ECO:0000256" key="3">
    <source>
        <dbReference type="ARBA" id="ARBA00022651"/>
    </source>
</evidence>
<dbReference type="Gene3D" id="3.20.20.80">
    <property type="entry name" value="Glycosidases"/>
    <property type="match status" value="1"/>
</dbReference>
<evidence type="ECO:0000256" key="1">
    <source>
        <dbReference type="ARBA" id="ARBA00000681"/>
    </source>
</evidence>
<dbReference type="PANTHER" id="PTHR31490">
    <property type="entry name" value="GLYCOSYL HYDROLASE"/>
    <property type="match status" value="1"/>
</dbReference>
<dbReference type="OrthoDB" id="9815836at2"/>
<evidence type="ECO:0000256" key="6">
    <source>
        <dbReference type="ARBA" id="ARBA00023277"/>
    </source>
</evidence>
<gene>
    <name evidence="11" type="ORF">E3C22_15100</name>
</gene>
<dbReference type="Proteomes" id="UP000298179">
    <property type="component" value="Unassembled WGS sequence"/>
</dbReference>
<dbReference type="PRINTS" id="PR00134">
    <property type="entry name" value="GLHYDRLASE10"/>
</dbReference>
<dbReference type="GO" id="GO:0031176">
    <property type="term" value="F:endo-1,4-beta-xylanase activity"/>
    <property type="evidence" value="ECO:0007669"/>
    <property type="project" value="UniProtKB-EC"/>
</dbReference>
<evidence type="ECO:0000256" key="8">
    <source>
        <dbReference type="ARBA" id="ARBA00023326"/>
    </source>
</evidence>
<evidence type="ECO:0000313" key="11">
    <source>
        <dbReference type="EMBL" id="TFF21975.1"/>
    </source>
</evidence>
<comment type="caution">
    <text evidence="11">The sequence shown here is derived from an EMBL/GenBank/DDBJ whole genome shotgun (WGS) entry which is preliminary data.</text>
</comment>
<evidence type="ECO:0000256" key="5">
    <source>
        <dbReference type="ARBA" id="ARBA00022801"/>
    </source>
</evidence>
<evidence type="ECO:0000256" key="7">
    <source>
        <dbReference type="ARBA" id="ARBA00023295"/>
    </source>
</evidence>
<evidence type="ECO:0000256" key="9">
    <source>
        <dbReference type="RuleBase" id="RU361174"/>
    </source>
</evidence>
<keyword evidence="5 9" id="KW-0378">Hydrolase</keyword>
<protein>
    <recommendedName>
        <fullName evidence="9">Beta-xylanase</fullName>
        <ecNumber evidence="9">3.2.1.8</ecNumber>
    </recommendedName>
</protein>
<dbReference type="InterPro" id="IPR006311">
    <property type="entry name" value="TAT_signal"/>
</dbReference>
<dbReference type="GO" id="GO:0045493">
    <property type="term" value="P:xylan catabolic process"/>
    <property type="evidence" value="ECO:0007669"/>
    <property type="project" value="UniProtKB-KW"/>
</dbReference>
<dbReference type="InterPro" id="IPR017853">
    <property type="entry name" value="GH"/>
</dbReference>
<dbReference type="AlphaFoldDB" id="A0A4Y8RIC3"/>
<proteinExistence type="inferred from homology"/>
<dbReference type="PANTHER" id="PTHR31490:SF88">
    <property type="entry name" value="BETA-XYLANASE"/>
    <property type="match status" value="1"/>
</dbReference>
<keyword evidence="3 11" id="KW-0858">Xylan degradation</keyword>
<dbReference type="PROSITE" id="PS51318">
    <property type="entry name" value="TAT"/>
    <property type="match status" value="1"/>
</dbReference>
<evidence type="ECO:0000256" key="4">
    <source>
        <dbReference type="ARBA" id="ARBA00022729"/>
    </source>
</evidence>
<dbReference type="EC" id="3.2.1.8" evidence="9"/>
<dbReference type="InterPro" id="IPR044846">
    <property type="entry name" value="GH10"/>
</dbReference>
<dbReference type="Pfam" id="PF00331">
    <property type="entry name" value="Glyco_hydro_10"/>
    <property type="match status" value="1"/>
</dbReference>
<evidence type="ECO:0000313" key="12">
    <source>
        <dbReference type="Proteomes" id="UP000298179"/>
    </source>
</evidence>
<organism evidence="11 12">
    <name type="scientific">Jiella endophytica</name>
    <dbReference type="NCBI Taxonomy" id="2558362"/>
    <lineage>
        <taxon>Bacteria</taxon>
        <taxon>Pseudomonadati</taxon>
        <taxon>Pseudomonadota</taxon>
        <taxon>Alphaproteobacteria</taxon>
        <taxon>Hyphomicrobiales</taxon>
        <taxon>Aurantimonadaceae</taxon>
        <taxon>Jiella</taxon>
    </lineage>
</organism>
<keyword evidence="8 9" id="KW-0624">Polysaccharide degradation</keyword>